<dbReference type="InterPro" id="IPR025359">
    <property type="entry name" value="SduA_C"/>
</dbReference>
<sequence length="422" mass="49271">MWGGTAVKIVQPALDREDYAEHIKHNQKRHLLLDKRMDEKDEFEFFKLRRQAKTYISKVFSFNEKTPEPLRHIRMVVEGNDEIVVGEIEGSMCLRLSGESRKTQVSALVTQDHKNIRRITLQTFKERAGDWIESLEKNEFTFRADEFNRLLEFLSQIKFIDLSNQENFHIEDISTKAGPKAIIDASDRGIIDRIQNMSNGQRNNLMHSLQETLTDEEVNILLGRRQGLEDFEEHMRARDWSEAQWQDFFERENWVFGYGLDYRVMRQFGRELTVGGGGTDNRDRPVIDFLMNFTDYTVLVEIKKPSTKIFRPSRGGRAGTWEFSSEFMSAVSQILEQKAEWLSFAQSGDHLNAAGTERLVARTRNARTILVIGSRDEFTATKDIRSSTIMLDTFELFRRENRSIDIVTFDELLERARFITRS</sequence>
<name>A0A8J2YM00_9RHOB</name>
<evidence type="ECO:0000259" key="1">
    <source>
        <dbReference type="Pfam" id="PF14082"/>
    </source>
</evidence>
<dbReference type="EMBL" id="BMCP01000005">
    <property type="protein sequence ID" value="GGE52049.1"/>
    <property type="molecule type" value="Genomic_DNA"/>
</dbReference>
<dbReference type="Pfam" id="PF14082">
    <property type="entry name" value="SduA_C"/>
    <property type="match status" value="1"/>
</dbReference>
<feature type="domain" description="Shedu protein SduA C-terminal" evidence="1">
    <location>
        <begin position="241"/>
        <end position="413"/>
    </location>
</feature>
<organism evidence="2 3">
    <name type="scientific">Agaricicola taiwanensis</name>
    <dbReference type="NCBI Taxonomy" id="591372"/>
    <lineage>
        <taxon>Bacteria</taxon>
        <taxon>Pseudomonadati</taxon>
        <taxon>Pseudomonadota</taxon>
        <taxon>Alphaproteobacteria</taxon>
        <taxon>Rhodobacterales</taxon>
        <taxon>Paracoccaceae</taxon>
        <taxon>Agaricicola</taxon>
    </lineage>
</organism>
<evidence type="ECO:0000313" key="3">
    <source>
        <dbReference type="Proteomes" id="UP000602745"/>
    </source>
</evidence>
<protein>
    <recommendedName>
        <fullName evidence="1">Shedu protein SduA C-terminal domain-containing protein</fullName>
    </recommendedName>
</protein>
<reference evidence="2" key="2">
    <citation type="submission" date="2020-09" db="EMBL/GenBank/DDBJ databases">
        <authorList>
            <person name="Sun Q."/>
            <person name="Sedlacek I."/>
        </authorList>
    </citation>
    <scope>NUCLEOTIDE SEQUENCE</scope>
    <source>
        <strain evidence="2">CCM 7684</strain>
    </source>
</reference>
<reference evidence="2" key="1">
    <citation type="journal article" date="2014" name="Int. J. Syst. Evol. Microbiol.">
        <title>Complete genome sequence of Corynebacterium casei LMG S-19264T (=DSM 44701T), isolated from a smear-ripened cheese.</title>
        <authorList>
            <consortium name="US DOE Joint Genome Institute (JGI-PGF)"/>
            <person name="Walter F."/>
            <person name="Albersmeier A."/>
            <person name="Kalinowski J."/>
            <person name="Ruckert C."/>
        </authorList>
    </citation>
    <scope>NUCLEOTIDE SEQUENCE</scope>
    <source>
        <strain evidence="2">CCM 7684</strain>
    </source>
</reference>
<comment type="caution">
    <text evidence="2">The sequence shown here is derived from an EMBL/GenBank/DDBJ whole genome shotgun (WGS) entry which is preliminary data.</text>
</comment>
<dbReference type="AlphaFoldDB" id="A0A8J2YM00"/>
<gene>
    <name evidence="2" type="ORF">GCM10007276_31410</name>
</gene>
<dbReference type="Proteomes" id="UP000602745">
    <property type="component" value="Unassembled WGS sequence"/>
</dbReference>
<keyword evidence="3" id="KW-1185">Reference proteome</keyword>
<evidence type="ECO:0000313" key="2">
    <source>
        <dbReference type="EMBL" id="GGE52049.1"/>
    </source>
</evidence>
<proteinExistence type="predicted"/>
<accession>A0A8J2YM00</accession>